<dbReference type="NCBIfam" id="TIGR04487">
    <property type="entry name" value="SoxY_para_1"/>
    <property type="match status" value="1"/>
</dbReference>
<dbReference type="InterPro" id="IPR038162">
    <property type="entry name" value="SoxY_sf"/>
</dbReference>
<gene>
    <name evidence="2" type="ORF">ACFQND_17270</name>
</gene>
<dbReference type="InterPro" id="IPR032711">
    <property type="entry name" value="SoxY"/>
</dbReference>
<keyword evidence="3" id="KW-1185">Reference proteome</keyword>
<accession>A0ABW1U1Z9</accession>
<evidence type="ECO:0000259" key="1">
    <source>
        <dbReference type="Pfam" id="PF13501"/>
    </source>
</evidence>
<evidence type="ECO:0000313" key="3">
    <source>
        <dbReference type="Proteomes" id="UP001596270"/>
    </source>
</evidence>
<organism evidence="2 3">
    <name type="scientific">Polaromonas aquatica</name>
    <dbReference type="NCBI Taxonomy" id="332657"/>
    <lineage>
        <taxon>Bacteria</taxon>
        <taxon>Pseudomonadati</taxon>
        <taxon>Pseudomonadota</taxon>
        <taxon>Betaproteobacteria</taxon>
        <taxon>Burkholderiales</taxon>
        <taxon>Comamonadaceae</taxon>
        <taxon>Polaromonas</taxon>
    </lineage>
</organism>
<feature type="domain" description="Ig-like SoxY" evidence="1">
    <location>
        <begin position="45"/>
        <end position="152"/>
    </location>
</feature>
<name>A0ABW1U1Z9_9BURK</name>
<protein>
    <submittedName>
        <fullName evidence="2">SoxY-related AACIE arm protein</fullName>
    </submittedName>
</protein>
<dbReference type="Pfam" id="PF13501">
    <property type="entry name" value="SoxY"/>
    <property type="match status" value="1"/>
</dbReference>
<comment type="caution">
    <text evidence="2">The sequence shown here is derived from an EMBL/GenBank/DDBJ whole genome shotgun (WGS) entry which is preliminary data.</text>
</comment>
<dbReference type="InterPro" id="IPR030997">
    <property type="entry name" value="SoxY_para_1"/>
</dbReference>
<evidence type="ECO:0000313" key="2">
    <source>
        <dbReference type="EMBL" id="MFC6282977.1"/>
    </source>
</evidence>
<dbReference type="PIRSF" id="PIRSF010312">
    <property type="entry name" value="Sulphur_oxidation_SoxY"/>
    <property type="match status" value="1"/>
</dbReference>
<dbReference type="PROSITE" id="PS51318">
    <property type="entry name" value="TAT"/>
    <property type="match status" value="1"/>
</dbReference>
<dbReference type="RefSeq" id="WP_371435263.1">
    <property type="nucleotide sequence ID" value="NZ_JBHSRS010000081.1"/>
</dbReference>
<dbReference type="InterPro" id="IPR016568">
    <property type="entry name" value="Sulphur_oxidation_SoxY"/>
</dbReference>
<dbReference type="Gene3D" id="2.60.40.2470">
    <property type="entry name" value="SoxY domain"/>
    <property type="match status" value="1"/>
</dbReference>
<reference evidence="3" key="1">
    <citation type="journal article" date="2019" name="Int. J. Syst. Evol. Microbiol.">
        <title>The Global Catalogue of Microorganisms (GCM) 10K type strain sequencing project: providing services to taxonomists for standard genome sequencing and annotation.</title>
        <authorList>
            <consortium name="The Broad Institute Genomics Platform"/>
            <consortium name="The Broad Institute Genome Sequencing Center for Infectious Disease"/>
            <person name="Wu L."/>
            <person name="Ma J."/>
        </authorList>
    </citation>
    <scope>NUCLEOTIDE SEQUENCE [LARGE SCALE GENOMIC DNA]</scope>
    <source>
        <strain evidence="3">CCUG 39402</strain>
    </source>
</reference>
<sequence>MHPTPHTASPTRRQLLGGAAGIAAFVVLRPAGAAVGDLEVAIANYTGHTQVRAGRVKLDIAELVDNGNVVPVTVTAESPMTAADHVKSIAIFNEKNPQRDVARFALGPRSGKASVSTRIRLAATQKLVAIAQMSDGSYWSHTVDVIVTVVACIEGEA</sequence>
<dbReference type="EMBL" id="JBHSRS010000081">
    <property type="protein sequence ID" value="MFC6282977.1"/>
    <property type="molecule type" value="Genomic_DNA"/>
</dbReference>
<dbReference type="InterPro" id="IPR006311">
    <property type="entry name" value="TAT_signal"/>
</dbReference>
<proteinExistence type="predicted"/>
<dbReference type="Proteomes" id="UP001596270">
    <property type="component" value="Unassembled WGS sequence"/>
</dbReference>